<sequence>MECYFPILSSISLLQKVFNLCSVEGVDVTSLAADHHIAVMKGLAYSTDPEGDARQIQSSWDSRWMGVRPGMIQPGVQTRTNSDRKHTSSNREQEGCR</sequence>
<feature type="region of interest" description="Disordered" evidence="1">
    <location>
        <begin position="67"/>
        <end position="97"/>
    </location>
</feature>
<organism evidence="2 3">
    <name type="scientific">Elysia marginata</name>
    <dbReference type="NCBI Taxonomy" id="1093978"/>
    <lineage>
        <taxon>Eukaryota</taxon>
        <taxon>Metazoa</taxon>
        <taxon>Spiralia</taxon>
        <taxon>Lophotrochozoa</taxon>
        <taxon>Mollusca</taxon>
        <taxon>Gastropoda</taxon>
        <taxon>Heterobranchia</taxon>
        <taxon>Euthyneura</taxon>
        <taxon>Panpulmonata</taxon>
        <taxon>Sacoglossa</taxon>
        <taxon>Placobranchoidea</taxon>
        <taxon>Plakobranchidae</taxon>
        <taxon>Elysia</taxon>
    </lineage>
</organism>
<feature type="compositionally biased region" description="Basic and acidic residues" evidence="1">
    <location>
        <begin position="81"/>
        <end position="97"/>
    </location>
</feature>
<comment type="caution">
    <text evidence="2">The sequence shown here is derived from an EMBL/GenBank/DDBJ whole genome shotgun (WGS) entry which is preliminary data.</text>
</comment>
<evidence type="ECO:0000313" key="3">
    <source>
        <dbReference type="Proteomes" id="UP000762676"/>
    </source>
</evidence>
<dbReference type="AlphaFoldDB" id="A0AAV4G1T1"/>
<keyword evidence="3" id="KW-1185">Reference proteome</keyword>
<evidence type="ECO:0000256" key="1">
    <source>
        <dbReference type="SAM" id="MobiDB-lite"/>
    </source>
</evidence>
<proteinExistence type="predicted"/>
<gene>
    <name evidence="2" type="ORF">ElyMa_000537200</name>
</gene>
<name>A0AAV4G1T1_9GAST</name>
<dbReference type="EMBL" id="BMAT01001035">
    <property type="protein sequence ID" value="GFR78606.1"/>
    <property type="molecule type" value="Genomic_DNA"/>
</dbReference>
<reference evidence="2 3" key="1">
    <citation type="journal article" date="2021" name="Elife">
        <title>Chloroplast acquisition without the gene transfer in kleptoplastic sea slugs, Plakobranchus ocellatus.</title>
        <authorList>
            <person name="Maeda T."/>
            <person name="Takahashi S."/>
            <person name="Yoshida T."/>
            <person name="Shimamura S."/>
            <person name="Takaki Y."/>
            <person name="Nagai Y."/>
            <person name="Toyoda A."/>
            <person name="Suzuki Y."/>
            <person name="Arimoto A."/>
            <person name="Ishii H."/>
            <person name="Satoh N."/>
            <person name="Nishiyama T."/>
            <person name="Hasebe M."/>
            <person name="Maruyama T."/>
            <person name="Minagawa J."/>
            <person name="Obokata J."/>
            <person name="Shigenobu S."/>
        </authorList>
    </citation>
    <scope>NUCLEOTIDE SEQUENCE [LARGE SCALE GENOMIC DNA]</scope>
</reference>
<evidence type="ECO:0000313" key="2">
    <source>
        <dbReference type="EMBL" id="GFR78606.1"/>
    </source>
</evidence>
<protein>
    <submittedName>
        <fullName evidence="2">Uncharacterized protein</fullName>
    </submittedName>
</protein>
<accession>A0AAV4G1T1</accession>
<dbReference type="Proteomes" id="UP000762676">
    <property type="component" value="Unassembled WGS sequence"/>
</dbReference>